<dbReference type="Gene3D" id="1.20.1250.20">
    <property type="entry name" value="MFS general substrate transporter like domains"/>
    <property type="match status" value="1"/>
</dbReference>
<keyword evidence="2" id="KW-0812">Transmembrane</keyword>
<evidence type="ECO:0000256" key="2">
    <source>
        <dbReference type="ARBA" id="ARBA00022692"/>
    </source>
</evidence>
<sequence length="180" mass="19511">MTENDNQSVCAKRTAKPTRSWRNYLSGPILFLHMFAFVMSLTTSGLYVPFYISATLFPNRKVSVSTGSICVVNESVASPETETIQKKATEFNIYVSLVSAAVVGGGAVLALPMIRAIMSRMTSPDKQGALFGGIAAIETACYIVGSLIFNPIYSHTVSIFRGYVYVVMAGMVFISLILLL</sequence>
<dbReference type="HOGENOM" id="CLU_1497657_0_0_1"/>
<comment type="subcellular location">
    <subcellularLocation>
        <location evidence="1">Membrane</location>
        <topology evidence="1">Multi-pass membrane protein</topology>
    </subcellularLocation>
</comment>
<dbReference type="InParanoid" id="K1S1V1"/>
<dbReference type="GO" id="GO:0016020">
    <property type="term" value="C:membrane"/>
    <property type="evidence" value="ECO:0007669"/>
    <property type="project" value="UniProtKB-SubCell"/>
</dbReference>
<gene>
    <name evidence="5" type="ORF">CGI_10021506</name>
</gene>
<dbReference type="PANTHER" id="PTHR23507:SF1">
    <property type="entry name" value="FI18259P1-RELATED"/>
    <property type="match status" value="1"/>
</dbReference>
<evidence type="ECO:0000256" key="3">
    <source>
        <dbReference type="ARBA" id="ARBA00022989"/>
    </source>
</evidence>
<keyword evidence="3" id="KW-1133">Transmembrane helix</keyword>
<organism evidence="5">
    <name type="scientific">Magallana gigas</name>
    <name type="common">Pacific oyster</name>
    <name type="synonym">Crassostrea gigas</name>
    <dbReference type="NCBI Taxonomy" id="29159"/>
    <lineage>
        <taxon>Eukaryota</taxon>
        <taxon>Metazoa</taxon>
        <taxon>Spiralia</taxon>
        <taxon>Lophotrochozoa</taxon>
        <taxon>Mollusca</taxon>
        <taxon>Bivalvia</taxon>
        <taxon>Autobranchia</taxon>
        <taxon>Pteriomorphia</taxon>
        <taxon>Ostreida</taxon>
        <taxon>Ostreoidea</taxon>
        <taxon>Ostreidae</taxon>
        <taxon>Magallana</taxon>
    </lineage>
</organism>
<accession>K1S1V1</accession>
<protein>
    <submittedName>
        <fullName evidence="5">Proton-coupled folate transporter</fullName>
    </submittedName>
</protein>
<dbReference type="InterPro" id="IPR036259">
    <property type="entry name" value="MFS_trans_sf"/>
</dbReference>
<name>K1S1V1_MAGGI</name>
<reference evidence="5" key="1">
    <citation type="journal article" date="2012" name="Nature">
        <title>The oyster genome reveals stress adaptation and complexity of shell formation.</title>
        <authorList>
            <person name="Zhang G."/>
            <person name="Fang X."/>
            <person name="Guo X."/>
            <person name="Li L."/>
            <person name="Luo R."/>
            <person name="Xu F."/>
            <person name="Yang P."/>
            <person name="Zhang L."/>
            <person name="Wang X."/>
            <person name="Qi H."/>
            <person name="Xiong Z."/>
            <person name="Que H."/>
            <person name="Xie Y."/>
            <person name="Holland P.W."/>
            <person name="Paps J."/>
            <person name="Zhu Y."/>
            <person name="Wu F."/>
            <person name="Chen Y."/>
            <person name="Wang J."/>
            <person name="Peng C."/>
            <person name="Meng J."/>
            <person name="Yang L."/>
            <person name="Liu J."/>
            <person name="Wen B."/>
            <person name="Zhang N."/>
            <person name="Huang Z."/>
            <person name="Zhu Q."/>
            <person name="Feng Y."/>
            <person name="Mount A."/>
            <person name="Hedgecock D."/>
            <person name="Xu Z."/>
            <person name="Liu Y."/>
            <person name="Domazet-Loso T."/>
            <person name="Du Y."/>
            <person name="Sun X."/>
            <person name="Zhang S."/>
            <person name="Liu B."/>
            <person name="Cheng P."/>
            <person name="Jiang X."/>
            <person name="Li J."/>
            <person name="Fan D."/>
            <person name="Wang W."/>
            <person name="Fu W."/>
            <person name="Wang T."/>
            <person name="Wang B."/>
            <person name="Zhang J."/>
            <person name="Peng Z."/>
            <person name="Li Y."/>
            <person name="Li N."/>
            <person name="Wang J."/>
            <person name="Chen M."/>
            <person name="He Y."/>
            <person name="Tan F."/>
            <person name="Song X."/>
            <person name="Zheng Q."/>
            <person name="Huang R."/>
            <person name="Yang H."/>
            <person name="Du X."/>
            <person name="Chen L."/>
            <person name="Yang M."/>
            <person name="Gaffney P.M."/>
            <person name="Wang S."/>
            <person name="Luo L."/>
            <person name="She Z."/>
            <person name="Ming Y."/>
            <person name="Huang W."/>
            <person name="Zhang S."/>
            <person name="Huang B."/>
            <person name="Zhang Y."/>
            <person name="Qu T."/>
            <person name="Ni P."/>
            <person name="Miao G."/>
            <person name="Wang J."/>
            <person name="Wang Q."/>
            <person name="Steinberg C.E."/>
            <person name="Wang H."/>
            <person name="Li N."/>
            <person name="Qian L."/>
            <person name="Zhang G."/>
            <person name="Li Y."/>
            <person name="Yang H."/>
            <person name="Liu X."/>
            <person name="Wang J."/>
            <person name="Yin Y."/>
            <person name="Wang J."/>
        </authorList>
    </citation>
    <scope>NUCLEOTIDE SEQUENCE [LARGE SCALE GENOMIC DNA]</scope>
    <source>
        <strain evidence="5">05x7-T-G4-1.051#20</strain>
    </source>
</reference>
<evidence type="ECO:0000256" key="1">
    <source>
        <dbReference type="ARBA" id="ARBA00004141"/>
    </source>
</evidence>
<proteinExistence type="predicted"/>
<dbReference type="AlphaFoldDB" id="K1S1V1"/>
<evidence type="ECO:0000313" key="5">
    <source>
        <dbReference type="EMBL" id="EKC41271.1"/>
    </source>
</evidence>
<keyword evidence="4" id="KW-0472">Membrane</keyword>
<evidence type="ECO:0000256" key="4">
    <source>
        <dbReference type="ARBA" id="ARBA00023136"/>
    </source>
</evidence>
<dbReference type="GO" id="GO:0022857">
    <property type="term" value="F:transmembrane transporter activity"/>
    <property type="evidence" value="ECO:0007669"/>
    <property type="project" value="TreeGrafter"/>
</dbReference>
<dbReference type="EMBL" id="JH818934">
    <property type="protein sequence ID" value="EKC41271.1"/>
    <property type="molecule type" value="Genomic_DNA"/>
</dbReference>
<dbReference type="PANTHER" id="PTHR23507">
    <property type="entry name" value="ZGC:174356"/>
    <property type="match status" value="1"/>
</dbReference>